<dbReference type="PANTHER" id="PTHR32071">
    <property type="entry name" value="TRANSCRIPTIONAL REGULATORY PROTEIN"/>
    <property type="match status" value="1"/>
</dbReference>
<keyword evidence="2" id="KW-0067">ATP-binding</keyword>
<dbReference type="GO" id="GO:0043565">
    <property type="term" value="F:sequence-specific DNA binding"/>
    <property type="evidence" value="ECO:0007669"/>
    <property type="project" value="InterPro"/>
</dbReference>
<evidence type="ECO:0000313" key="10">
    <source>
        <dbReference type="Proteomes" id="UP000001935"/>
    </source>
</evidence>
<evidence type="ECO:0000313" key="9">
    <source>
        <dbReference type="EMBL" id="ABC83417.1"/>
    </source>
</evidence>
<keyword evidence="3" id="KW-0805">Transcription regulation</keyword>
<dbReference type="InterPro" id="IPR009057">
    <property type="entry name" value="Homeodomain-like_sf"/>
</dbReference>
<proteinExistence type="predicted"/>
<dbReference type="GO" id="GO:0000160">
    <property type="term" value="P:phosphorelay signal transduction system"/>
    <property type="evidence" value="ECO:0007669"/>
    <property type="project" value="InterPro"/>
</dbReference>
<dbReference type="KEGG" id="ade:Adeh_3651"/>
<keyword evidence="5" id="KW-0804">Transcription</keyword>
<dbReference type="InterPro" id="IPR002078">
    <property type="entry name" value="Sigma_54_int"/>
</dbReference>
<dbReference type="HOGENOM" id="CLU_000445_0_6_7"/>
<dbReference type="CDD" id="cd00009">
    <property type="entry name" value="AAA"/>
    <property type="match status" value="1"/>
</dbReference>
<dbReference type="Gene3D" id="1.10.8.60">
    <property type="match status" value="1"/>
</dbReference>
<accession>Q2IFQ9</accession>
<dbReference type="Proteomes" id="UP000001935">
    <property type="component" value="Chromosome"/>
</dbReference>
<dbReference type="Gene3D" id="3.40.50.300">
    <property type="entry name" value="P-loop containing nucleotide triphosphate hydrolases"/>
    <property type="match status" value="1"/>
</dbReference>
<dbReference type="OrthoDB" id="5525218at2"/>
<dbReference type="InterPro" id="IPR001789">
    <property type="entry name" value="Sig_transdc_resp-reg_receiver"/>
</dbReference>
<comment type="caution">
    <text evidence="6">Lacks conserved residue(s) required for the propagation of feature annotation.</text>
</comment>
<evidence type="ECO:0000259" key="8">
    <source>
        <dbReference type="PROSITE" id="PS50110"/>
    </source>
</evidence>
<keyword evidence="4" id="KW-0238">DNA-binding</keyword>
<dbReference type="InterPro" id="IPR025944">
    <property type="entry name" value="Sigma_54_int_dom_CS"/>
</dbReference>
<evidence type="ECO:0000256" key="4">
    <source>
        <dbReference type="ARBA" id="ARBA00023125"/>
    </source>
</evidence>
<dbReference type="GO" id="GO:0006355">
    <property type="term" value="P:regulation of DNA-templated transcription"/>
    <property type="evidence" value="ECO:0007669"/>
    <property type="project" value="InterPro"/>
</dbReference>
<dbReference type="InterPro" id="IPR002197">
    <property type="entry name" value="HTH_Fis"/>
</dbReference>
<dbReference type="PROSITE" id="PS00688">
    <property type="entry name" value="SIGMA54_INTERACT_3"/>
    <property type="match status" value="1"/>
</dbReference>
<dbReference type="InterPro" id="IPR025662">
    <property type="entry name" value="Sigma_54_int_dom_ATP-bd_1"/>
</dbReference>
<dbReference type="InterPro" id="IPR025943">
    <property type="entry name" value="Sigma_54_int_dom_ATP-bd_2"/>
</dbReference>
<dbReference type="SUPFAM" id="SSF52172">
    <property type="entry name" value="CheY-like"/>
    <property type="match status" value="1"/>
</dbReference>
<dbReference type="SMART" id="SM00382">
    <property type="entry name" value="AAA"/>
    <property type="match status" value="1"/>
</dbReference>
<dbReference type="eggNOG" id="COG2204">
    <property type="taxonomic scope" value="Bacteria"/>
</dbReference>
<dbReference type="PROSITE" id="PS50110">
    <property type="entry name" value="RESPONSE_REGULATORY"/>
    <property type="match status" value="1"/>
</dbReference>
<dbReference type="Pfam" id="PF00158">
    <property type="entry name" value="Sigma54_activat"/>
    <property type="match status" value="1"/>
</dbReference>
<feature type="domain" description="Sigma-54 factor interaction" evidence="7">
    <location>
        <begin position="144"/>
        <end position="373"/>
    </location>
</feature>
<dbReference type="Pfam" id="PF02954">
    <property type="entry name" value="HTH_8"/>
    <property type="match status" value="1"/>
</dbReference>
<evidence type="ECO:0000256" key="5">
    <source>
        <dbReference type="ARBA" id="ARBA00023163"/>
    </source>
</evidence>
<dbReference type="PANTHER" id="PTHR32071:SF122">
    <property type="entry name" value="SIGMA FACTOR"/>
    <property type="match status" value="1"/>
</dbReference>
<reference evidence="9" key="1">
    <citation type="submission" date="2006-01" db="EMBL/GenBank/DDBJ databases">
        <title>Complete sequence of Anaeromyxobacter dehalogenans 2CP-C.</title>
        <authorList>
            <consortium name="US DOE Joint Genome Institute"/>
            <person name="Copeland A."/>
            <person name="Lucas S."/>
            <person name="Lapidus A."/>
            <person name="Barry K."/>
            <person name="Detter J.C."/>
            <person name="Glavina T."/>
            <person name="Hammon N."/>
            <person name="Israni S."/>
            <person name="Pitluck S."/>
            <person name="Brettin T."/>
            <person name="Bruce D."/>
            <person name="Han C."/>
            <person name="Tapia R."/>
            <person name="Gilna P."/>
            <person name="Kiss H."/>
            <person name="Schmutz J."/>
            <person name="Larimer F."/>
            <person name="Land M."/>
            <person name="Kyrpides N."/>
            <person name="Anderson I."/>
            <person name="Sanford R.A."/>
            <person name="Ritalahti K.M."/>
            <person name="Thomas H.S."/>
            <person name="Kirby J.R."/>
            <person name="Zhulin I.B."/>
            <person name="Loeffler F.E."/>
            <person name="Richardson P."/>
        </authorList>
    </citation>
    <scope>NUCLEOTIDE SEQUENCE</scope>
    <source>
        <strain evidence="9">2CP-C</strain>
    </source>
</reference>
<protein>
    <submittedName>
        <fullName evidence="9">Two component, sigma54 specific, transcriptional regulator, Fis family</fullName>
    </submittedName>
</protein>
<dbReference type="InterPro" id="IPR003593">
    <property type="entry name" value="AAA+_ATPase"/>
</dbReference>
<dbReference type="GO" id="GO:0005524">
    <property type="term" value="F:ATP binding"/>
    <property type="evidence" value="ECO:0007669"/>
    <property type="project" value="UniProtKB-KW"/>
</dbReference>
<evidence type="ECO:0000259" key="7">
    <source>
        <dbReference type="PROSITE" id="PS50045"/>
    </source>
</evidence>
<gene>
    <name evidence="9" type="ordered locus">Adeh_3651</name>
</gene>
<dbReference type="EMBL" id="CP000251">
    <property type="protein sequence ID" value="ABC83417.1"/>
    <property type="molecule type" value="Genomic_DNA"/>
</dbReference>
<dbReference type="AlphaFoldDB" id="Q2IFQ9"/>
<dbReference type="InterPro" id="IPR011006">
    <property type="entry name" value="CheY-like_superfamily"/>
</dbReference>
<dbReference type="RefSeq" id="WP_011422699.1">
    <property type="nucleotide sequence ID" value="NC_007760.1"/>
</dbReference>
<organism evidence="9 10">
    <name type="scientific">Anaeromyxobacter dehalogenans (strain 2CP-C)</name>
    <dbReference type="NCBI Taxonomy" id="290397"/>
    <lineage>
        <taxon>Bacteria</taxon>
        <taxon>Pseudomonadati</taxon>
        <taxon>Myxococcota</taxon>
        <taxon>Myxococcia</taxon>
        <taxon>Myxococcales</taxon>
        <taxon>Cystobacterineae</taxon>
        <taxon>Anaeromyxobacteraceae</taxon>
        <taxon>Anaeromyxobacter</taxon>
    </lineage>
</organism>
<dbReference type="PROSITE" id="PS50045">
    <property type="entry name" value="SIGMA54_INTERACT_4"/>
    <property type="match status" value="1"/>
</dbReference>
<dbReference type="Pfam" id="PF25601">
    <property type="entry name" value="AAA_lid_14"/>
    <property type="match status" value="1"/>
</dbReference>
<name>Q2IFQ9_ANADE</name>
<evidence type="ECO:0000256" key="1">
    <source>
        <dbReference type="ARBA" id="ARBA00022741"/>
    </source>
</evidence>
<dbReference type="SUPFAM" id="SSF52540">
    <property type="entry name" value="P-loop containing nucleoside triphosphate hydrolases"/>
    <property type="match status" value="1"/>
</dbReference>
<feature type="domain" description="Response regulatory" evidence="8">
    <location>
        <begin position="1"/>
        <end position="127"/>
    </location>
</feature>
<evidence type="ECO:0000256" key="2">
    <source>
        <dbReference type="ARBA" id="ARBA00022840"/>
    </source>
</evidence>
<dbReference type="Gene3D" id="1.10.10.60">
    <property type="entry name" value="Homeodomain-like"/>
    <property type="match status" value="1"/>
</dbReference>
<dbReference type="FunFam" id="3.40.50.300:FF:000006">
    <property type="entry name" value="DNA-binding transcriptional regulator NtrC"/>
    <property type="match status" value="1"/>
</dbReference>
<dbReference type="STRING" id="290397.Adeh_3651"/>
<dbReference type="PROSITE" id="PS00676">
    <property type="entry name" value="SIGMA54_INTERACT_2"/>
    <property type="match status" value="1"/>
</dbReference>
<dbReference type="SUPFAM" id="SSF46689">
    <property type="entry name" value="Homeodomain-like"/>
    <property type="match status" value="1"/>
</dbReference>
<dbReference type="InterPro" id="IPR058031">
    <property type="entry name" value="AAA_lid_NorR"/>
</dbReference>
<evidence type="ECO:0000256" key="6">
    <source>
        <dbReference type="PROSITE-ProRule" id="PRU00169"/>
    </source>
</evidence>
<sequence>MGASDAAEGYGAGRSCLVVSAGGAPELAAALERAGFAPAVVEGEHDALAALEGGGFAAVYVEQALGSAAVSTLAAAAGQRLGGAPVTVLGRSGTVQEAVDAMQLGADDYLPPPFPAGELLRRLARALERPGAARAAAPGRLLGLDGSSPAVRRLHDAIEKISRYKSNVLLLGESGTGKEIVAHALHDRGPRRQHLFVPVNCATLGRDILENELFGHERGAFTGANERKRGLFELADGGTFFLDEIAEMDLSTQAKLLRVLERNEFRRVGGTGKVKVDLSIVAATNRDLEQAIEAGRFRHDLYYRLKVVTLVVPPLRERREDIPALVHAFIADFNRRSGGQIAGIAPAAIQRLVEQDWPGNVRELRNAVEGACVLATGEVVKLEDLELVGRPAGEVAPPRRRAAAPRRAAGAAAPGSAAAAAAAVPLGAAPGGAVVEVSLDGTLAEAERRIVLAALRRHGTRARTARALGIGLRTLYTKLAAWGIGPEDAGSA</sequence>
<dbReference type="InterPro" id="IPR027417">
    <property type="entry name" value="P-loop_NTPase"/>
</dbReference>
<keyword evidence="1" id="KW-0547">Nucleotide-binding</keyword>
<dbReference type="Gene3D" id="3.40.50.2300">
    <property type="match status" value="1"/>
</dbReference>
<evidence type="ECO:0000256" key="3">
    <source>
        <dbReference type="ARBA" id="ARBA00023015"/>
    </source>
</evidence>
<dbReference type="PROSITE" id="PS00675">
    <property type="entry name" value="SIGMA54_INTERACT_1"/>
    <property type="match status" value="1"/>
</dbReference>